<protein>
    <submittedName>
        <fullName evidence="1">Uncharacterized protein</fullName>
    </submittedName>
</protein>
<evidence type="ECO:0000313" key="1">
    <source>
        <dbReference type="EMBL" id="EIM08124.1"/>
    </source>
</evidence>
<gene>
    <name evidence="1" type="ORF">A1A1_02330</name>
</gene>
<comment type="caution">
    <text evidence="1">The sequence shown here is derived from an EMBL/GenBank/DDBJ whole genome shotgun (WGS) entry which is preliminary data.</text>
</comment>
<sequence length="28" mass="3199">MKSFIFDMDSTLFQTNKILEAAADENFA</sequence>
<evidence type="ECO:0000313" key="2">
    <source>
        <dbReference type="Proteomes" id="UP000004725"/>
    </source>
</evidence>
<dbReference type="EMBL" id="AJYB01000009">
    <property type="protein sequence ID" value="EIM08124.1"/>
    <property type="molecule type" value="Genomic_DNA"/>
</dbReference>
<dbReference type="Proteomes" id="UP000004725">
    <property type="component" value="Unassembled WGS sequence"/>
</dbReference>
<accession>A0AA87IP19</accession>
<name>A0AA87IP19_9BACL</name>
<dbReference type="AlphaFoldDB" id="A0AA87IP19"/>
<reference evidence="1 2" key="1">
    <citation type="journal article" date="2012" name="J. Bacteriol.">
        <title>Genome Sequence of the Antarctic Psychrophile Bacterium Planococcus antarcticus DSM 14505.</title>
        <authorList>
            <person name="Margolles A."/>
            <person name="Gueimonde M."/>
            <person name="Sanchez B."/>
        </authorList>
    </citation>
    <scope>NUCLEOTIDE SEQUENCE [LARGE SCALE GENOMIC DNA]</scope>
    <source>
        <strain evidence="1 2">DSM 14505</strain>
    </source>
</reference>
<proteinExistence type="predicted"/>
<organism evidence="1 2">
    <name type="scientific">Planococcus antarcticus DSM 14505</name>
    <dbReference type="NCBI Taxonomy" id="1185653"/>
    <lineage>
        <taxon>Bacteria</taxon>
        <taxon>Bacillati</taxon>
        <taxon>Bacillota</taxon>
        <taxon>Bacilli</taxon>
        <taxon>Bacillales</taxon>
        <taxon>Caryophanaceae</taxon>
        <taxon>Planococcus</taxon>
    </lineage>
</organism>